<dbReference type="AlphaFoldDB" id="A0A4U5MK69"/>
<dbReference type="Gene3D" id="3.40.50.1950">
    <property type="entry name" value="Flavin prenyltransferase-like"/>
    <property type="match status" value="1"/>
</dbReference>
<dbReference type="Proteomes" id="UP000298663">
    <property type="component" value="Unassembled WGS sequence"/>
</dbReference>
<accession>A0A4U5MK69</accession>
<dbReference type="PANTHER" id="PTHR14359">
    <property type="entry name" value="HOMO-OLIGOMERIC FLAVIN CONTAINING CYS DECARBOXYLASE FAMILY"/>
    <property type="match status" value="1"/>
</dbReference>
<dbReference type="OrthoDB" id="1532798at2759"/>
<evidence type="ECO:0008006" key="3">
    <source>
        <dbReference type="Google" id="ProtNLM"/>
    </source>
</evidence>
<comment type="caution">
    <text evidence="1">The sequence shown here is derived from an EMBL/GenBank/DDBJ whole genome shotgun (WGS) entry which is preliminary data.</text>
</comment>
<evidence type="ECO:0000313" key="2">
    <source>
        <dbReference type="Proteomes" id="UP000298663"/>
    </source>
</evidence>
<evidence type="ECO:0000313" key="1">
    <source>
        <dbReference type="EMBL" id="TKR69493.1"/>
    </source>
</evidence>
<dbReference type="GO" id="GO:0071513">
    <property type="term" value="C:phosphopantothenoylcysteine decarboxylase complex"/>
    <property type="evidence" value="ECO:0007669"/>
    <property type="project" value="TreeGrafter"/>
</dbReference>
<sequence length="69" mass="7981">MNTCMYDHPLTYQHLKLLKEMFQYKEIPSIEKELMCGDRGYGAMANVKMIASIIASDVRNRFAVYSNSN</sequence>
<dbReference type="GO" id="GO:0015937">
    <property type="term" value="P:coenzyme A biosynthetic process"/>
    <property type="evidence" value="ECO:0007669"/>
    <property type="project" value="TreeGrafter"/>
</dbReference>
<dbReference type="PANTHER" id="PTHR14359:SF6">
    <property type="entry name" value="PHOSPHOPANTOTHENOYLCYSTEINE DECARBOXYLASE"/>
    <property type="match status" value="1"/>
</dbReference>
<dbReference type="STRING" id="34508.A0A4U5MK69"/>
<name>A0A4U5MK69_STECR</name>
<dbReference type="GO" id="GO:0010181">
    <property type="term" value="F:FMN binding"/>
    <property type="evidence" value="ECO:0007669"/>
    <property type="project" value="TreeGrafter"/>
</dbReference>
<gene>
    <name evidence="1" type="ORF">L596_021645</name>
</gene>
<proteinExistence type="predicted"/>
<protein>
    <recommendedName>
        <fullName evidence="3">Flavoprotein domain-containing protein</fullName>
    </recommendedName>
</protein>
<reference evidence="1 2" key="1">
    <citation type="journal article" date="2015" name="Genome Biol.">
        <title>Comparative genomics of Steinernema reveals deeply conserved gene regulatory networks.</title>
        <authorList>
            <person name="Dillman A.R."/>
            <person name="Macchietto M."/>
            <person name="Porter C.F."/>
            <person name="Rogers A."/>
            <person name="Williams B."/>
            <person name="Antoshechkin I."/>
            <person name="Lee M.M."/>
            <person name="Goodwin Z."/>
            <person name="Lu X."/>
            <person name="Lewis E.E."/>
            <person name="Goodrich-Blair H."/>
            <person name="Stock S.P."/>
            <person name="Adams B.J."/>
            <person name="Sternberg P.W."/>
            <person name="Mortazavi A."/>
        </authorList>
    </citation>
    <scope>NUCLEOTIDE SEQUENCE [LARGE SCALE GENOMIC DNA]</scope>
    <source>
        <strain evidence="1 2">ALL</strain>
    </source>
</reference>
<organism evidence="1 2">
    <name type="scientific">Steinernema carpocapsae</name>
    <name type="common">Entomopathogenic nematode</name>
    <dbReference type="NCBI Taxonomy" id="34508"/>
    <lineage>
        <taxon>Eukaryota</taxon>
        <taxon>Metazoa</taxon>
        <taxon>Ecdysozoa</taxon>
        <taxon>Nematoda</taxon>
        <taxon>Chromadorea</taxon>
        <taxon>Rhabditida</taxon>
        <taxon>Tylenchina</taxon>
        <taxon>Panagrolaimomorpha</taxon>
        <taxon>Strongyloidoidea</taxon>
        <taxon>Steinernematidae</taxon>
        <taxon>Steinernema</taxon>
    </lineage>
</organism>
<reference evidence="1 2" key="2">
    <citation type="journal article" date="2019" name="G3 (Bethesda)">
        <title>Hybrid Assembly of the Genome of the Entomopathogenic Nematode Steinernema carpocapsae Identifies the X-Chromosome.</title>
        <authorList>
            <person name="Serra L."/>
            <person name="Macchietto M."/>
            <person name="Macias-Munoz A."/>
            <person name="McGill C.J."/>
            <person name="Rodriguez I.M."/>
            <person name="Rodriguez B."/>
            <person name="Murad R."/>
            <person name="Mortazavi A."/>
        </authorList>
    </citation>
    <scope>NUCLEOTIDE SEQUENCE [LARGE SCALE GENOMIC DNA]</scope>
    <source>
        <strain evidence="1 2">ALL</strain>
    </source>
</reference>
<dbReference type="SUPFAM" id="SSF52507">
    <property type="entry name" value="Homo-oligomeric flavin-containing Cys decarboxylases, HFCD"/>
    <property type="match status" value="1"/>
</dbReference>
<dbReference type="GO" id="GO:0004633">
    <property type="term" value="F:phosphopantothenoylcysteine decarboxylase activity"/>
    <property type="evidence" value="ECO:0007669"/>
    <property type="project" value="TreeGrafter"/>
</dbReference>
<dbReference type="InterPro" id="IPR036551">
    <property type="entry name" value="Flavin_trans-like"/>
</dbReference>
<keyword evidence="2" id="KW-1185">Reference proteome</keyword>
<dbReference type="EMBL" id="AZBU02000007">
    <property type="protein sequence ID" value="TKR69493.1"/>
    <property type="molecule type" value="Genomic_DNA"/>
</dbReference>